<dbReference type="SUPFAM" id="SSF81321">
    <property type="entry name" value="Family A G protein-coupled receptor-like"/>
    <property type="match status" value="1"/>
</dbReference>
<dbReference type="Pfam" id="PF03402">
    <property type="entry name" value="V1R"/>
    <property type="match status" value="1"/>
</dbReference>
<feature type="transmembrane region" description="Helical" evidence="11">
    <location>
        <begin position="251"/>
        <end position="270"/>
    </location>
</feature>
<keyword evidence="7 11" id="KW-0297">G-protein coupled receptor</keyword>
<feature type="transmembrane region" description="Helical" evidence="11">
    <location>
        <begin position="173"/>
        <end position="191"/>
    </location>
</feature>
<evidence type="ECO:0000256" key="1">
    <source>
        <dbReference type="ARBA" id="ARBA00004651"/>
    </source>
</evidence>
<reference evidence="12" key="3">
    <citation type="submission" date="2025-09" db="UniProtKB">
        <authorList>
            <consortium name="Ensembl"/>
        </authorList>
    </citation>
    <scope>IDENTIFICATION</scope>
    <source>
        <strain evidence="12">Glennie</strain>
    </source>
</reference>
<dbReference type="GO" id="GO:0016503">
    <property type="term" value="F:pheromone receptor activity"/>
    <property type="evidence" value="ECO:0007669"/>
    <property type="project" value="InterPro"/>
</dbReference>
<organism evidence="12 13">
    <name type="scientific">Ornithorhynchus anatinus</name>
    <name type="common">Duckbill platypus</name>
    <dbReference type="NCBI Taxonomy" id="9258"/>
    <lineage>
        <taxon>Eukaryota</taxon>
        <taxon>Metazoa</taxon>
        <taxon>Chordata</taxon>
        <taxon>Craniata</taxon>
        <taxon>Vertebrata</taxon>
        <taxon>Euteleostomi</taxon>
        <taxon>Mammalia</taxon>
        <taxon>Monotremata</taxon>
        <taxon>Ornithorhynchidae</taxon>
        <taxon>Ornithorhynchus</taxon>
    </lineage>
</organism>
<dbReference type="PRINTS" id="PR01534">
    <property type="entry name" value="VOMERONASL1R"/>
</dbReference>
<dbReference type="KEGG" id="oaa:114807982"/>
<evidence type="ECO:0000256" key="3">
    <source>
        <dbReference type="ARBA" id="ARBA00022475"/>
    </source>
</evidence>
<name>A0A6I8NQE7_ORNAN</name>
<dbReference type="GeneID" id="114807982"/>
<dbReference type="RefSeq" id="XP_028910910.1">
    <property type="nucleotide sequence ID" value="XM_029055077.1"/>
</dbReference>
<dbReference type="OrthoDB" id="9606139at2759"/>
<dbReference type="InParanoid" id="A0A6I8NQE7"/>
<evidence type="ECO:0000256" key="9">
    <source>
        <dbReference type="ARBA" id="ARBA00023170"/>
    </source>
</evidence>
<feature type="transmembrane region" description="Helical" evidence="11">
    <location>
        <begin position="6"/>
        <end position="23"/>
    </location>
</feature>
<keyword evidence="8 11" id="KW-0472">Membrane</keyword>
<comment type="similarity">
    <text evidence="2 11">Belongs to the G-protein coupled receptor 1 family.</text>
</comment>
<dbReference type="Proteomes" id="UP000002279">
    <property type="component" value="Chromosome X5"/>
</dbReference>
<feature type="transmembrane region" description="Helical" evidence="11">
    <location>
        <begin position="74"/>
        <end position="94"/>
    </location>
</feature>
<dbReference type="PANTHER" id="PTHR24062">
    <property type="entry name" value="VOMERONASAL TYPE-1 RECEPTOR"/>
    <property type="match status" value="1"/>
</dbReference>
<comment type="subcellular location">
    <subcellularLocation>
        <location evidence="1 11">Cell membrane</location>
        <topology evidence="1 11">Multi-pass membrane protein</topology>
    </subcellularLocation>
</comment>
<sequence>MIVLQICIGFPVNVFLLLFYGWVASTRHKLSSSELIHTNLASANIMIFLIMSVWEWRNFLNAVGCKVLMYFYRVARGLSVCTTCLLSILQAVTISPSTSRWAGVKAKLPKCIGPFCILSWVLNLLINAGIPLYMSDSQNTSIQITYDLKYCSVTTLSVKTILINTVVYSVWDLLFVGLMGASSCYMVLVLYRHHRRVQHLHGPGCYPRAMPEVRAAKCVISLVTLYILLYGRQTIMVNVLINMKGNAPQLMASHLVWSFTFSVFSPFLIIHSDRRMRKFWKRESPVRNMDPS</sequence>
<protein>
    <recommendedName>
        <fullName evidence="11">Vomeronasal type-1 receptor</fullName>
    </recommendedName>
</protein>
<keyword evidence="10 11" id="KW-0807">Transducer</keyword>
<dbReference type="GO" id="GO:0005550">
    <property type="term" value="F:pheromone binding"/>
    <property type="evidence" value="ECO:0000318"/>
    <property type="project" value="GO_Central"/>
</dbReference>
<dbReference type="InterPro" id="IPR004072">
    <property type="entry name" value="Vmron_rcpt_1"/>
</dbReference>
<feature type="transmembrane region" description="Helical" evidence="11">
    <location>
        <begin position="115"/>
        <end position="134"/>
    </location>
</feature>
<keyword evidence="13" id="KW-1185">Reference proteome</keyword>
<dbReference type="FunFam" id="1.20.1070.10:FF:000081">
    <property type="entry name" value="Vomeronasal type-1 receptor"/>
    <property type="match status" value="1"/>
</dbReference>
<feature type="transmembrane region" description="Helical" evidence="11">
    <location>
        <begin position="35"/>
        <end position="54"/>
    </location>
</feature>
<dbReference type="OMA" id="SKERWRI"/>
<gene>
    <name evidence="12" type="primary">LOC114807982</name>
</gene>
<reference evidence="12" key="2">
    <citation type="submission" date="2025-08" db="UniProtKB">
        <authorList>
            <consortium name="Ensembl"/>
        </authorList>
    </citation>
    <scope>IDENTIFICATION</scope>
    <source>
        <strain evidence="12">Glennie</strain>
    </source>
</reference>
<dbReference type="GO" id="GO:0005886">
    <property type="term" value="C:plasma membrane"/>
    <property type="evidence" value="ECO:0000318"/>
    <property type="project" value="GO_Central"/>
</dbReference>
<keyword evidence="6 11" id="KW-1133">Transmembrane helix</keyword>
<evidence type="ECO:0000256" key="8">
    <source>
        <dbReference type="ARBA" id="ARBA00023136"/>
    </source>
</evidence>
<evidence type="ECO:0000256" key="10">
    <source>
        <dbReference type="ARBA" id="ARBA00023224"/>
    </source>
</evidence>
<evidence type="ECO:0000256" key="7">
    <source>
        <dbReference type="ARBA" id="ARBA00023040"/>
    </source>
</evidence>
<accession>A0A6I8NQE7</accession>
<dbReference type="GO" id="GO:0019236">
    <property type="term" value="P:response to pheromone"/>
    <property type="evidence" value="ECO:0007669"/>
    <property type="project" value="UniProtKB-KW"/>
</dbReference>
<evidence type="ECO:0000313" key="13">
    <source>
        <dbReference type="Proteomes" id="UP000002279"/>
    </source>
</evidence>
<keyword evidence="9 11" id="KW-0675">Receptor</keyword>
<keyword evidence="3 11" id="KW-1003">Cell membrane</keyword>
<dbReference type="GeneTree" id="ENSGT01030000234553"/>
<evidence type="ECO:0000313" key="12">
    <source>
        <dbReference type="Ensembl" id="ENSOANP00000043136.1"/>
    </source>
</evidence>
<feature type="transmembrane region" description="Helical" evidence="11">
    <location>
        <begin position="212"/>
        <end position="231"/>
    </location>
</feature>
<dbReference type="Gene3D" id="1.20.1070.10">
    <property type="entry name" value="Rhodopsin 7-helix transmembrane proteins"/>
    <property type="match status" value="1"/>
</dbReference>
<evidence type="ECO:0000256" key="5">
    <source>
        <dbReference type="ARBA" id="ARBA00022692"/>
    </source>
</evidence>
<evidence type="ECO:0000256" key="11">
    <source>
        <dbReference type="RuleBase" id="RU364061"/>
    </source>
</evidence>
<dbReference type="AlphaFoldDB" id="A0A6I8NQE7"/>
<keyword evidence="4 11" id="KW-0589">Pheromone response</keyword>
<evidence type="ECO:0000256" key="4">
    <source>
        <dbReference type="ARBA" id="ARBA00022507"/>
    </source>
</evidence>
<proteinExistence type="inferred from homology"/>
<keyword evidence="5 11" id="KW-0812">Transmembrane</keyword>
<reference evidence="12 13" key="1">
    <citation type="journal article" date="2008" name="Nature">
        <title>Genome analysis of the platypus reveals unique signatures of evolution.</title>
        <authorList>
            <person name="Warren W.C."/>
            <person name="Hillier L.W."/>
            <person name="Marshall Graves J.A."/>
            <person name="Birney E."/>
            <person name="Ponting C.P."/>
            <person name="Grutzner F."/>
            <person name="Belov K."/>
            <person name="Miller W."/>
            <person name="Clarke L."/>
            <person name="Chinwalla A.T."/>
            <person name="Yang S.P."/>
            <person name="Heger A."/>
            <person name="Locke D.P."/>
            <person name="Miethke P."/>
            <person name="Waters P.D."/>
            <person name="Veyrunes F."/>
            <person name="Fulton L."/>
            <person name="Fulton B."/>
            <person name="Graves T."/>
            <person name="Wallis J."/>
            <person name="Puente X.S."/>
            <person name="Lopez-Otin C."/>
            <person name="Ordonez G.R."/>
            <person name="Eichler E.E."/>
            <person name="Chen L."/>
            <person name="Cheng Z."/>
            <person name="Deakin J.E."/>
            <person name="Alsop A."/>
            <person name="Thompson K."/>
            <person name="Kirby P."/>
            <person name="Papenfuss A.T."/>
            <person name="Wakefield M.J."/>
            <person name="Olender T."/>
            <person name="Lancet D."/>
            <person name="Huttley G.A."/>
            <person name="Smit A.F."/>
            <person name="Pask A."/>
            <person name="Temple-Smith P."/>
            <person name="Batzer M.A."/>
            <person name="Walker J.A."/>
            <person name="Konkel M.K."/>
            <person name="Harris R.S."/>
            <person name="Whittington C.M."/>
            <person name="Wong E.S."/>
            <person name="Gemmell N.J."/>
            <person name="Buschiazzo E."/>
            <person name="Vargas Jentzsch I.M."/>
            <person name="Merkel A."/>
            <person name="Schmitz J."/>
            <person name="Zemann A."/>
            <person name="Churakov G."/>
            <person name="Kriegs J.O."/>
            <person name="Brosius J."/>
            <person name="Murchison E.P."/>
            <person name="Sachidanandam R."/>
            <person name="Smith C."/>
            <person name="Hannon G.J."/>
            <person name="Tsend-Ayush E."/>
            <person name="McMillan D."/>
            <person name="Attenborough R."/>
            <person name="Rens W."/>
            <person name="Ferguson-Smith M."/>
            <person name="Lefevre C.M."/>
            <person name="Sharp J.A."/>
            <person name="Nicholas K.R."/>
            <person name="Ray D.A."/>
            <person name="Kube M."/>
            <person name="Reinhardt R."/>
            <person name="Pringle T.H."/>
            <person name="Taylor J."/>
            <person name="Jones R.C."/>
            <person name="Nixon B."/>
            <person name="Dacheux J.L."/>
            <person name="Niwa H."/>
            <person name="Sekita Y."/>
            <person name="Huang X."/>
            <person name="Stark A."/>
            <person name="Kheradpour P."/>
            <person name="Kellis M."/>
            <person name="Flicek P."/>
            <person name="Chen Y."/>
            <person name="Webber C."/>
            <person name="Hardison R."/>
            <person name="Nelson J."/>
            <person name="Hallsworth-Pepin K."/>
            <person name="Delehaunty K."/>
            <person name="Markovic C."/>
            <person name="Minx P."/>
            <person name="Feng Y."/>
            <person name="Kremitzki C."/>
            <person name="Mitreva M."/>
            <person name="Glasscock J."/>
            <person name="Wylie T."/>
            <person name="Wohldmann P."/>
            <person name="Thiru P."/>
            <person name="Nhan M.N."/>
            <person name="Pohl C.S."/>
            <person name="Smith S.M."/>
            <person name="Hou S."/>
            <person name="Nefedov M."/>
            <person name="de Jong P.J."/>
            <person name="Renfree M.B."/>
            <person name="Mardis E.R."/>
            <person name="Wilson R.K."/>
        </authorList>
    </citation>
    <scope>NUCLEOTIDE SEQUENCE [LARGE SCALE GENOMIC DNA]</scope>
    <source>
        <strain evidence="12 13">Glennie</strain>
    </source>
</reference>
<dbReference type="Ensembl" id="ENSOANT00000076242.1">
    <property type="protein sequence ID" value="ENSOANP00000043136.1"/>
    <property type="gene ID" value="ENSOANG00000036064.1"/>
</dbReference>
<evidence type="ECO:0000256" key="2">
    <source>
        <dbReference type="ARBA" id="ARBA00010663"/>
    </source>
</evidence>
<evidence type="ECO:0000256" key="6">
    <source>
        <dbReference type="ARBA" id="ARBA00022989"/>
    </source>
</evidence>